<dbReference type="EMBL" id="CM056778">
    <property type="protein sequence ID" value="KAJ8736088.1"/>
    <property type="molecule type" value="Genomic_DNA"/>
</dbReference>
<gene>
    <name evidence="1" type="ORF">PYW08_006744</name>
</gene>
<protein>
    <submittedName>
        <fullName evidence="1">Uncharacterized protein</fullName>
    </submittedName>
</protein>
<accession>A0ACC2R936</accession>
<name>A0ACC2R936_9NEOP</name>
<evidence type="ECO:0000313" key="2">
    <source>
        <dbReference type="Proteomes" id="UP001231649"/>
    </source>
</evidence>
<organism evidence="1 2">
    <name type="scientific">Mythimna loreyi</name>
    <dbReference type="NCBI Taxonomy" id="667449"/>
    <lineage>
        <taxon>Eukaryota</taxon>
        <taxon>Metazoa</taxon>
        <taxon>Ecdysozoa</taxon>
        <taxon>Arthropoda</taxon>
        <taxon>Hexapoda</taxon>
        <taxon>Insecta</taxon>
        <taxon>Pterygota</taxon>
        <taxon>Neoptera</taxon>
        <taxon>Endopterygota</taxon>
        <taxon>Lepidoptera</taxon>
        <taxon>Glossata</taxon>
        <taxon>Ditrysia</taxon>
        <taxon>Noctuoidea</taxon>
        <taxon>Noctuidae</taxon>
        <taxon>Noctuinae</taxon>
        <taxon>Hadenini</taxon>
        <taxon>Mythimna</taxon>
    </lineage>
</organism>
<proteinExistence type="predicted"/>
<comment type="caution">
    <text evidence="1">The sequence shown here is derived from an EMBL/GenBank/DDBJ whole genome shotgun (WGS) entry which is preliminary data.</text>
</comment>
<evidence type="ECO:0000313" key="1">
    <source>
        <dbReference type="EMBL" id="KAJ8736088.1"/>
    </source>
</evidence>
<keyword evidence="2" id="KW-1185">Reference proteome</keyword>
<reference evidence="1" key="1">
    <citation type="submission" date="2023-03" db="EMBL/GenBank/DDBJ databases">
        <title>Chromosome-level genomes of two armyworms, Mythimna separata and Mythimna loreyi, provide insights into the biosynthesis and reception of sex pheromones.</title>
        <authorList>
            <person name="Zhao H."/>
        </authorList>
    </citation>
    <scope>NUCLEOTIDE SEQUENCE</scope>
    <source>
        <strain evidence="1">BeijingLab</strain>
    </source>
</reference>
<dbReference type="Proteomes" id="UP001231649">
    <property type="component" value="Chromosome 2"/>
</dbReference>
<sequence>MGDSGGSEIRTEDRGIDNPGATDDDGTAVRPDLVISVQPTNGGDRAHMPVSTLEWRSNARGQFIPVSGLDFLIGVSNLLIQQTVELTDLTSKIESENRYIVRIPYGEALYIASETSSSTQRCLCGTGRAFTMHLHDSTRQEAVVFTRRLAAASCCFPCRLQEIKVVTPPGDYVGRVQQQCSWMVPFFLVRDANDDVLFAVEGPAVLQRSALLISEFKIMTGDSLRVVGKIAHGWDRELNSFITKIQVPAAAAQPKHKALILAAAFLLEYTYFETPKSSCCSCC</sequence>